<feature type="binding site" evidence="7">
    <location>
        <begin position="208"/>
        <end position="209"/>
    </location>
    <ligand>
        <name>substrate</name>
    </ligand>
</feature>
<dbReference type="Pfam" id="PF01177">
    <property type="entry name" value="Asp_Glu_race"/>
    <property type="match status" value="1"/>
</dbReference>
<gene>
    <name evidence="7" type="primary">murI</name>
    <name evidence="8" type="ORF">ENS06_15455</name>
</gene>
<evidence type="ECO:0000256" key="4">
    <source>
        <dbReference type="ARBA" id="ARBA00022984"/>
    </source>
</evidence>
<evidence type="ECO:0000256" key="6">
    <source>
        <dbReference type="ARBA" id="ARBA00023316"/>
    </source>
</evidence>
<evidence type="ECO:0000313" key="8">
    <source>
        <dbReference type="EMBL" id="HFK98708.1"/>
    </source>
</evidence>
<feature type="binding site" evidence="7">
    <location>
        <begin position="33"/>
        <end position="34"/>
    </location>
    <ligand>
        <name>substrate</name>
    </ligand>
</feature>
<dbReference type="GO" id="GO:0008881">
    <property type="term" value="F:glutamate racemase activity"/>
    <property type="evidence" value="ECO:0007669"/>
    <property type="project" value="UniProtKB-UniRule"/>
</dbReference>
<dbReference type="InterPro" id="IPR001920">
    <property type="entry name" value="Asp/Glu_race"/>
</dbReference>
<comment type="caution">
    <text evidence="8">The sequence shown here is derived from an EMBL/GenBank/DDBJ whole genome shotgun (WGS) entry which is preliminary data.</text>
</comment>
<keyword evidence="3 7" id="KW-0133">Cell shape</keyword>
<dbReference type="PROSITE" id="PS00924">
    <property type="entry name" value="ASP_GLU_RACEMASE_2"/>
    <property type="match status" value="1"/>
</dbReference>
<dbReference type="HAMAP" id="MF_00258">
    <property type="entry name" value="Glu_racemase"/>
    <property type="match status" value="1"/>
</dbReference>
<comment type="catalytic activity">
    <reaction evidence="1 7">
        <text>L-glutamate = D-glutamate</text>
        <dbReference type="Rhea" id="RHEA:12813"/>
        <dbReference type="ChEBI" id="CHEBI:29985"/>
        <dbReference type="ChEBI" id="CHEBI:29986"/>
        <dbReference type="EC" id="5.1.1.3"/>
    </reaction>
</comment>
<dbReference type="EMBL" id="DSTK01000041">
    <property type="protein sequence ID" value="HFK98708.1"/>
    <property type="molecule type" value="Genomic_DNA"/>
</dbReference>
<dbReference type="InterPro" id="IPR015942">
    <property type="entry name" value="Asp/Glu/hydantoin_racemase"/>
</dbReference>
<dbReference type="InterPro" id="IPR004391">
    <property type="entry name" value="Glu_race"/>
</dbReference>
<dbReference type="SUPFAM" id="SSF53681">
    <property type="entry name" value="Aspartate/glutamate racemase"/>
    <property type="match status" value="2"/>
</dbReference>
<comment type="pathway">
    <text evidence="7">Cell wall biogenesis; peptidoglycan biosynthesis.</text>
</comment>
<dbReference type="AlphaFoldDB" id="A0A832EL09"/>
<dbReference type="EC" id="5.1.1.3" evidence="2 7"/>
<feature type="active site" description="Proton donor/acceptor" evidence="7">
    <location>
        <position position="207"/>
    </location>
</feature>
<protein>
    <recommendedName>
        <fullName evidence="2 7">Glutamate racemase</fullName>
        <ecNumber evidence="2 7">5.1.1.3</ecNumber>
    </recommendedName>
</protein>
<keyword evidence="6 7" id="KW-0961">Cell wall biogenesis/degradation</keyword>
<keyword evidence="5 7" id="KW-0413">Isomerase</keyword>
<evidence type="ECO:0000256" key="5">
    <source>
        <dbReference type="ARBA" id="ARBA00023235"/>
    </source>
</evidence>
<dbReference type="GO" id="GO:0008360">
    <property type="term" value="P:regulation of cell shape"/>
    <property type="evidence" value="ECO:0007669"/>
    <property type="project" value="UniProtKB-KW"/>
</dbReference>
<feature type="binding site" evidence="7">
    <location>
        <begin position="65"/>
        <end position="66"/>
    </location>
    <ligand>
        <name>substrate</name>
    </ligand>
</feature>
<name>A0A832EL09_9BACT</name>
<comment type="function">
    <text evidence="7">Provides the (R)-glutamate required for cell wall biosynthesis.</text>
</comment>
<comment type="similarity">
    <text evidence="7">Belongs to the aspartate/glutamate racemases family.</text>
</comment>
<dbReference type="GO" id="GO:0071555">
    <property type="term" value="P:cell wall organization"/>
    <property type="evidence" value="ECO:0007669"/>
    <property type="project" value="UniProtKB-KW"/>
</dbReference>
<feature type="binding site" evidence="7">
    <location>
        <begin position="97"/>
        <end position="98"/>
    </location>
    <ligand>
        <name>substrate</name>
    </ligand>
</feature>
<evidence type="ECO:0000256" key="3">
    <source>
        <dbReference type="ARBA" id="ARBA00022960"/>
    </source>
</evidence>
<dbReference type="Gene3D" id="3.40.50.1860">
    <property type="match status" value="2"/>
</dbReference>
<dbReference type="UniPathway" id="UPA00219"/>
<dbReference type="PANTHER" id="PTHR21198:SF2">
    <property type="entry name" value="GLUTAMATE RACEMASE"/>
    <property type="match status" value="1"/>
</dbReference>
<sequence length="288" mass="31168">MAGRAYRPAIVSKGERTIVASQPAQHLPIGVFDSGVGGLTVVRALMERLPFESIIYFGDTARVPYGVKSVETICAFAAEITQFLLKQGVKLLIIACNTMAAVARHVVEDLSPVPVLDVIDAGARSAVNVTRAKYVGVIGTPATINSNAYARAIHRYDPSVRIFSQACPLFVPLVEEGWLDHQVTRLTAQEYFKPVLCHPIDTMVLGCTHYPLLKPLLQDVVGPGVQLVDSAEAMAEQTAEVLDASGLSADASAPPQYAFYVTDVPLRFQTIGERFLGRSLPAVHLVKW</sequence>
<proteinExistence type="inferred from homology"/>
<dbReference type="GO" id="GO:0009252">
    <property type="term" value="P:peptidoglycan biosynthetic process"/>
    <property type="evidence" value="ECO:0007669"/>
    <property type="project" value="UniProtKB-UniRule"/>
</dbReference>
<keyword evidence="4 7" id="KW-0573">Peptidoglycan synthesis</keyword>
<evidence type="ECO:0000256" key="1">
    <source>
        <dbReference type="ARBA" id="ARBA00001602"/>
    </source>
</evidence>
<feature type="active site" description="Proton donor/acceptor" evidence="7">
    <location>
        <position position="96"/>
    </location>
</feature>
<dbReference type="FunFam" id="3.40.50.1860:FF:000001">
    <property type="entry name" value="Glutamate racemase"/>
    <property type="match status" value="1"/>
</dbReference>
<evidence type="ECO:0000256" key="7">
    <source>
        <dbReference type="HAMAP-Rule" id="MF_00258"/>
    </source>
</evidence>
<organism evidence="8">
    <name type="scientific">Desulfacinum infernum</name>
    <dbReference type="NCBI Taxonomy" id="35837"/>
    <lineage>
        <taxon>Bacteria</taxon>
        <taxon>Pseudomonadati</taxon>
        <taxon>Thermodesulfobacteriota</taxon>
        <taxon>Syntrophobacteria</taxon>
        <taxon>Syntrophobacterales</taxon>
        <taxon>Syntrophobacteraceae</taxon>
        <taxon>Desulfacinum</taxon>
    </lineage>
</organism>
<dbReference type="PANTHER" id="PTHR21198">
    <property type="entry name" value="GLUTAMATE RACEMASE"/>
    <property type="match status" value="1"/>
</dbReference>
<reference evidence="8" key="1">
    <citation type="journal article" date="2020" name="mSystems">
        <title>Genome- and Community-Level Interaction Insights into Carbon Utilization and Element Cycling Functions of Hydrothermarchaeota in Hydrothermal Sediment.</title>
        <authorList>
            <person name="Zhou Z."/>
            <person name="Liu Y."/>
            <person name="Xu W."/>
            <person name="Pan J."/>
            <person name="Luo Z.H."/>
            <person name="Li M."/>
        </authorList>
    </citation>
    <scope>NUCLEOTIDE SEQUENCE [LARGE SCALE GENOMIC DNA]</scope>
    <source>
        <strain evidence="8">SpSt-456</strain>
    </source>
</reference>
<accession>A0A832EL09</accession>
<dbReference type="NCBIfam" id="TIGR00067">
    <property type="entry name" value="glut_race"/>
    <property type="match status" value="1"/>
</dbReference>
<evidence type="ECO:0000256" key="2">
    <source>
        <dbReference type="ARBA" id="ARBA00013090"/>
    </source>
</evidence>
<dbReference type="InterPro" id="IPR033134">
    <property type="entry name" value="Asp/Glu_racemase_AS_2"/>
</dbReference>